<name>A0AAV1Y086_LUPLU</name>
<proteinExistence type="predicted"/>
<keyword evidence="2" id="KW-1185">Reference proteome</keyword>
<comment type="caution">
    <text evidence="1">The sequence shown here is derived from an EMBL/GenBank/DDBJ whole genome shotgun (WGS) entry which is preliminary data.</text>
</comment>
<accession>A0AAV1Y086</accession>
<dbReference type="EMBL" id="CAXHTB010000020">
    <property type="protein sequence ID" value="CAL0327394.1"/>
    <property type="molecule type" value="Genomic_DNA"/>
</dbReference>
<dbReference type="Proteomes" id="UP001497480">
    <property type="component" value="Unassembled WGS sequence"/>
</dbReference>
<evidence type="ECO:0000313" key="2">
    <source>
        <dbReference type="Proteomes" id="UP001497480"/>
    </source>
</evidence>
<organism evidence="1 2">
    <name type="scientific">Lupinus luteus</name>
    <name type="common">European yellow lupine</name>
    <dbReference type="NCBI Taxonomy" id="3873"/>
    <lineage>
        <taxon>Eukaryota</taxon>
        <taxon>Viridiplantae</taxon>
        <taxon>Streptophyta</taxon>
        <taxon>Embryophyta</taxon>
        <taxon>Tracheophyta</taxon>
        <taxon>Spermatophyta</taxon>
        <taxon>Magnoliopsida</taxon>
        <taxon>eudicotyledons</taxon>
        <taxon>Gunneridae</taxon>
        <taxon>Pentapetalae</taxon>
        <taxon>rosids</taxon>
        <taxon>fabids</taxon>
        <taxon>Fabales</taxon>
        <taxon>Fabaceae</taxon>
        <taxon>Papilionoideae</taxon>
        <taxon>50 kb inversion clade</taxon>
        <taxon>genistoids sensu lato</taxon>
        <taxon>core genistoids</taxon>
        <taxon>Genisteae</taxon>
        <taxon>Lupinus</taxon>
    </lineage>
</organism>
<dbReference type="AlphaFoldDB" id="A0AAV1Y086"/>
<gene>
    <name evidence="1" type="ORF">LLUT_LOCUS28454</name>
</gene>
<evidence type="ECO:0000313" key="1">
    <source>
        <dbReference type="EMBL" id="CAL0327394.1"/>
    </source>
</evidence>
<protein>
    <submittedName>
        <fullName evidence="1">Uncharacterized protein</fullName>
    </submittedName>
</protein>
<reference evidence="1 2" key="1">
    <citation type="submission" date="2024-03" db="EMBL/GenBank/DDBJ databases">
        <authorList>
            <person name="Martinez-Hernandez J."/>
        </authorList>
    </citation>
    <scope>NUCLEOTIDE SEQUENCE [LARGE SCALE GENOMIC DNA]</scope>
</reference>
<sequence>MGSVKVQKKHMRNGEICKLCMTNLFAHYVLWRNPELISKALDEFVLDTLINDDRVTRWFRGQRRGQSSSREPLWNNMYN</sequence>